<dbReference type="GO" id="GO:0050291">
    <property type="term" value="F:sphingosine N-acyltransferase activity"/>
    <property type="evidence" value="ECO:0007669"/>
    <property type="project" value="InterPro"/>
</dbReference>
<dbReference type="Proteomes" id="UP000224006">
    <property type="component" value="Chromosome VII"/>
</dbReference>
<keyword evidence="10" id="KW-1185">Reference proteome</keyword>
<feature type="compositionally biased region" description="Basic and acidic residues" evidence="6">
    <location>
        <begin position="355"/>
        <end position="365"/>
    </location>
</feature>
<feature type="region of interest" description="Disordered" evidence="6">
    <location>
        <begin position="355"/>
        <end position="382"/>
    </location>
</feature>
<dbReference type="Pfam" id="PF03798">
    <property type="entry name" value="TRAM_LAG1_CLN8"/>
    <property type="match status" value="1"/>
</dbReference>
<evidence type="ECO:0000259" key="8">
    <source>
        <dbReference type="PROSITE" id="PS50922"/>
    </source>
</evidence>
<feature type="transmembrane region" description="Helical" evidence="7">
    <location>
        <begin position="213"/>
        <end position="232"/>
    </location>
</feature>
<feature type="transmembrane region" description="Helical" evidence="7">
    <location>
        <begin position="267"/>
        <end position="291"/>
    </location>
</feature>
<keyword evidence="2 5" id="KW-0812">Transmembrane</keyword>
<dbReference type="KEGG" id="bbes:BESB_078310"/>
<dbReference type="OrthoDB" id="537032at2759"/>
<dbReference type="GO" id="GO:0016020">
    <property type="term" value="C:membrane"/>
    <property type="evidence" value="ECO:0007669"/>
    <property type="project" value="UniProtKB-SubCell"/>
</dbReference>
<dbReference type="GeneID" id="40312758"/>
<accession>A0A2A9M6K1</accession>
<proteinExistence type="predicted"/>
<comment type="caution">
    <text evidence="9">The sequence shown here is derived from an EMBL/GenBank/DDBJ whole genome shotgun (WGS) entry which is preliminary data.</text>
</comment>
<dbReference type="AlphaFoldDB" id="A0A2A9M6K1"/>
<dbReference type="RefSeq" id="XP_029217624.1">
    <property type="nucleotide sequence ID" value="XM_029366193.1"/>
</dbReference>
<dbReference type="STRING" id="94643.A0A2A9M6K1"/>
<evidence type="ECO:0000256" key="2">
    <source>
        <dbReference type="ARBA" id="ARBA00022692"/>
    </source>
</evidence>
<sequence>MTPAPFMPLSEELSRYQEIYRAPDGTLVRFALSYVEQVKAKIASGEDGYSIVDLYLLNPTLDWRDASYILWTVFALCCIRFAVSGLMTPAWKKRFSVFKFIAGKLGCVKRGKLCKFAENFWYALWHSTSLVWGASLLIEEAGTAEEPGWSRMMFEQPDGRWFWIATAAEHSQGSVGWPLLLPSAPMRFYYLTQIAFWTSCLLFLRFETRRSDFIVFIIHHVATIGLVAFSYASSYWRVGLVILVLHDWVDVLLYWSKCLQYSYIRPVVTDCSFVLFVISYLVARLLLFPFYCVWPTIDSSYTSRITNGRIENHYSYPGGVLLPIFLSVLVALHVYWFGLIIRMVAKVLNDRRQGATEMSGDIRSDEESDSAESSSEEKRKGE</sequence>
<evidence type="ECO:0000256" key="1">
    <source>
        <dbReference type="ARBA" id="ARBA00004141"/>
    </source>
</evidence>
<dbReference type="PANTHER" id="PTHR12560">
    <property type="entry name" value="LONGEVITY ASSURANCE FACTOR 1 LAG1"/>
    <property type="match status" value="1"/>
</dbReference>
<feature type="transmembrane region" description="Helical" evidence="7">
    <location>
        <begin position="188"/>
        <end position="206"/>
    </location>
</feature>
<evidence type="ECO:0000313" key="9">
    <source>
        <dbReference type="EMBL" id="PFH33615.1"/>
    </source>
</evidence>
<organism evidence="9 10">
    <name type="scientific">Besnoitia besnoiti</name>
    <name type="common">Apicomplexan protozoan</name>
    <dbReference type="NCBI Taxonomy" id="94643"/>
    <lineage>
        <taxon>Eukaryota</taxon>
        <taxon>Sar</taxon>
        <taxon>Alveolata</taxon>
        <taxon>Apicomplexa</taxon>
        <taxon>Conoidasida</taxon>
        <taxon>Coccidia</taxon>
        <taxon>Eucoccidiorida</taxon>
        <taxon>Eimeriorina</taxon>
        <taxon>Sarcocystidae</taxon>
        <taxon>Besnoitia</taxon>
    </lineage>
</organism>
<dbReference type="InterPro" id="IPR016439">
    <property type="entry name" value="Lag1/Lac1-like"/>
</dbReference>
<dbReference type="PANTHER" id="PTHR12560:SF0">
    <property type="entry name" value="LD18904P"/>
    <property type="match status" value="1"/>
</dbReference>
<feature type="transmembrane region" description="Helical" evidence="7">
    <location>
        <begin position="320"/>
        <end position="341"/>
    </location>
</feature>
<dbReference type="PROSITE" id="PS50922">
    <property type="entry name" value="TLC"/>
    <property type="match status" value="1"/>
</dbReference>
<dbReference type="GO" id="GO:0005783">
    <property type="term" value="C:endoplasmic reticulum"/>
    <property type="evidence" value="ECO:0007669"/>
    <property type="project" value="TreeGrafter"/>
</dbReference>
<keyword evidence="3 7" id="KW-1133">Transmembrane helix</keyword>
<reference evidence="9 10" key="1">
    <citation type="submission" date="2017-09" db="EMBL/GenBank/DDBJ databases">
        <title>Genome sequencing of Besnoitia besnoiti strain Bb-Ger1.</title>
        <authorList>
            <person name="Schares G."/>
            <person name="Venepally P."/>
            <person name="Lorenzi H.A."/>
        </authorList>
    </citation>
    <scope>NUCLEOTIDE SEQUENCE [LARGE SCALE GENOMIC DNA]</scope>
    <source>
        <strain evidence="9 10">Bb-Ger1</strain>
    </source>
</reference>
<dbReference type="VEuPathDB" id="ToxoDB:BESB_078310"/>
<evidence type="ECO:0000256" key="3">
    <source>
        <dbReference type="ARBA" id="ARBA00022989"/>
    </source>
</evidence>
<evidence type="ECO:0000256" key="5">
    <source>
        <dbReference type="PROSITE-ProRule" id="PRU00205"/>
    </source>
</evidence>
<dbReference type="GO" id="GO:0046513">
    <property type="term" value="P:ceramide biosynthetic process"/>
    <property type="evidence" value="ECO:0007669"/>
    <property type="project" value="InterPro"/>
</dbReference>
<evidence type="ECO:0000256" key="7">
    <source>
        <dbReference type="SAM" id="Phobius"/>
    </source>
</evidence>
<evidence type="ECO:0000256" key="4">
    <source>
        <dbReference type="ARBA" id="ARBA00023136"/>
    </source>
</evidence>
<dbReference type="SMART" id="SM00724">
    <property type="entry name" value="TLC"/>
    <property type="match status" value="1"/>
</dbReference>
<keyword evidence="4 5" id="KW-0472">Membrane</keyword>
<dbReference type="InterPro" id="IPR006634">
    <property type="entry name" value="TLC-dom"/>
</dbReference>
<feature type="domain" description="TLC" evidence="8">
    <location>
        <begin position="120"/>
        <end position="349"/>
    </location>
</feature>
<protein>
    <submittedName>
        <fullName evidence="9">Longevity-assurance protein (LAG1) domain-containing protein</fullName>
    </submittedName>
</protein>
<evidence type="ECO:0000256" key="6">
    <source>
        <dbReference type="SAM" id="MobiDB-lite"/>
    </source>
</evidence>
<evidence type="ECO:0000313" key="10">
    <source>
        <dbReference type="Proteomes" id="UP000224006"/>
    </source>
</evidence>
<gene>
    <name evidence="9" type="ORF">BESB_078310</name>
</gene>
<comment type="subcellular location">
    <subcellularLocation>
        <location evidence="1">Membrane</location>
        <topology evidence="1">Multi-pass membrane protein</topology>
    </subcellularLocation>
</comment>
<name>A0A2A9M6K1_BESBE</name>
<dbReference type="EMBL" id="NWUJ01000008">
    <property type="protein sequence ID" value="PFH33615.1"/>
    <property type="molecule type" value="Genomic_DNA"/>
</dbReference>